<dbReference type="Proteomes" id="UP000229681">
    <property type="component" value="Unassembled WGS sequence"/>
</dbReference>
<feature type="transmembrane region" description="Helical" evidence="1">
    <location>
        <begin position="174"/>
        <end position="196"/>
    </location>
</feature>
<feature type="transmembrane region" description="Helical" evidence="1">
    <location>
        <begin position="144"/>
        <end position="167"/>
    </location>
</feature>
<organism evidence="2 3">
    <name type="scientific">Candidatus Thermofonsia Clade 1 bacterium</name>
    <dbReference type="NCBI Taxonomy" id="2364210"/>
    <lineage>
        <taxon>Bacteria</taxon>
        <taxon>Bacillati</taxon>
        <taxon>Chloroflexota</taxon>
        <taxon>Candidatus Thermofontia</taxon>
        <taxon>Candidatus Thermofonsia Clade 1</taxon>
    </lineage>
</organism>
<sequence>MAAIFALHGSLAWAFLSGMETGLFIYAILLTLWQARNGRAQAALLAGALAALIRPEGAVIGLGAVLYALTALSTRRAKLIYYAAPFLAALIQPLLNLSLTGALSASGMQAKSYLYEVPPDWPRQLTSIAETFVRIWRELFTDALLYNTAFFALLALAPILLALWQLLRRRAASLALLIALWLIGLAAITALVETAFWQFKRYQQPLIALLLLLSGYAISALSAWQRRLAYLLLLVLTVSTALNLIRWSDLYAENVREIGKSQRELARAVARLPSEATVGAHDIGAVRYFGERATYDLVGLTTPQAAEAWRHGPGATFEQMYASAWRPDYFAIYPDARGLTYFVQSGIFGEILGAFPSTRPSINVASATDSGQFLYRADWTYAAYAAQPMQPSTRAELEGFHLVDSLNVAHLASEGAHGYTWWQAWRRYGFPSEVHTLSYMACAPPDSQNVTCRVTDGGRLLTGGEAFTIRAEKGRDLVWIIRVQAQYALKLRLYAADQLIGVRAVPEIKGRWIEIASLVPRHLIASDSLSLRVEADGLAENGFYLPYYHWFYQGEYRRDELAGAFATFADSIALHSASAIYEPTTRTLRLDLSWSLLRQAPFDAVVFMHVYDESGALIEAAQRDQRVGQGALPPANWLPDRRYQERHVLQLPADLPQGVYRVAVGLYDPITLRRYAAHGSTADADQRVFIGAFTIRE</sequence>
<feature type="transmembrane region" description="Helical" evidence="1">
    <location>
        <begin position="79"/>
        <end position="99"/>
    </location>
</feature>
<dbReference type="AlphaFoldDB" id="A0A2M8PBH1"/>
<keyword evidence="1" id="KW-0812">Transmembrane</keyword>
<protein>
    <recommendedName>
        <fullName evidence="4">Glycosyltransferase RgtA/B/C/D-like domain-containing protein</fullName>
    </recommendedName>
</protein>
<dbReference type="EMBL" id="PGTM01000245">
    <property type="protein sequence ID" value="PJF34911.1"/>
    <property type="molecule type" value="Genomic_DNA"/>
</dbReference>
<evidence type="ECO:0000313" key="2">
    <source>
        <dbReference type="EMBL" id="PJF34911.1"/>
    </source>
</evidence>
<feature type="transmembrane region" description="Helical" evidence="1">
    <location>
        <begin position="45"/>
        <end position="67"/>
    </location>
</feature>
<comment type="caution">
    <text evidence="2">The sequence shown here is derived from an EMBL/GenBank/DDBJ whole genome shotgun (WGS) entry which is preliminary data.</text>
</comment>
<keyword evidence="1" id="KW-1133">Transmembrane helix</keyword>
<evidence type="ECO:0000256" key="1">
    <source>
        <dbReference type="SAM" id="Phobius"/>
    </source>
</evidence>
<feature type="transmembrane region" description="Helical" evidence="1">
    <location>
        <begin position="12"/>
        <end position="33"/>
    </location>
</feature>
<name>A0A2M8PBH1_9CHLR</name>
<proteinExistence type="predicted"/>
<feature type="transmembrane region" description="Helical" evidence="1">
    <location>
        <begin position="202"/>
        <end position="221"/>
    </location>
</feature>
<evidence type="ECO:0000313" key="3">
    <source>
        <dbReference type="Proteomes" id="UP000229681"/>
    </source>
</evidence>
<reference evidence="2 3" key="1">
    <citation type="submission" date="2017-11" db="EMBL/GenBank/DDBJ databases">
        <title>Evolution of Phototrophy in the Chloroflexi Phylum Driven by Horizontal Gene Transfer.</title>
        <authorList>
            <person name="Ward L.M."/>
            <person name="Hemp J."/>
            <person name="Shih P.M."/>
            <person name="Mcglynn S.E."/>
            <person name="Fischer W."/>
        </authorList>
    </citation>
    <scope>NUCLEOTIDE SEQUENCE [LARGE SCALE GENOMIC DNA]</scope>
    <source>
        <strain evidence="2">JP3_13</strain>
    </source>
</reference>
<accession>A0A2M8PBH1</accession>
<gene>
    <name evidence="2" type="ORF">CUN49_13265</name>
</gene>
<keyword evidence="1" id="KW-0472">Membrane</keyword>
<evidence type="ECO:0008006" key="4">
    <source>
        <dbReference type="Google" id="ProtNLM"/>
    </source>
</evidence>
<feature type="transmembrane region" description="Helical" evidence="1">
    <location>
        <begin position="228"/>
        <end position="247"/>
    </location>
</feature>